<dbReference type="PANTHER" id="PTHR42957:SF1">
    <property type="entry name" value="HELICASE MJ1565-RELATED"/>
    <property type="match status" value="1"/>
</dbReference>
<dbReference type="InterPro" id="IPR033186">
    <property type="entry name" value="HerA_C"/>
</dbReference>
<comment type="similarity">
    <text evidence="1">Belongs to the HerA family.</text>
</comment>
<evidence type="ECO:0000256" key="1">
    <source>
        <dbReference type="ARBA" id="ARBA00007816"/>
    </source>
</evidence>
<evidence type="ECO:0000256" key="6">
    <source>
        <dbReference type="ARBA" id="ARBA00023125"/>
    </source>
</evidence>
<evidence type="ECO:0000256" key="7">
    <source>
        <dbReference type="ARBA" id="ARBA00023235"/>
    </source>
</evidence>
<dbReference type="GO" id="GO:0043139">
    <property type="term" value="F:5'-3' DNA helicase activity"/>
    <property type="evidence" value="ECO:0007669"/>
    <property type="project" value="UniProtKB-EC"/>
</dbReference>
<dbReference type="Pfam" id="PF09378">
    <property type="entry name" value="HAS-barrel"/>
    <property type="match status" value="1"/>
</dbReference>
<dbReference type="GeneID" id="95966820"/>
<keyword evidence="15" id="KW-1185">Reference proteome</keyword>
<dbReference type="EMBL" id="CP133772">
    <property type="protein sequence ID" value="WYX99564.1"/>
    <property type="molecule type" value="Genomic_DNA"/>
</dbReference>
<dbReference type="InterPro" id="IPR002789">
    <property type="entry name" value="HerA_central"/>
</dbReference>
<dbReference type="SUPFAM" id="SSF52540">
    <property type="entry name" value="P-loop containing nucleoside triphosphate hydrolases"/>
    <property type="match status" value="1"/>
</dbReference>
<dbReference type="Proteomes" id="UP001451606">
    <property type="component" value="Chromosome"/>
</dbReference>
<keyword evidence="2" id="KW-0547">Nucleotide-binding</keyword>
<evidence type="ECO:0000256" key="2">
    <source>
        <dbReference type="ARBA" id="ARBA00022741"/>
    </source>
</evidence>
<evidence type="ECO:0000256" key="8">
    <source>
        <dbReference type="ARBA" id="ARBA00034617"/>
    </source>
</evidence>
<gene>
    <name evidence="14" type="ORF">OXIME_000096</name>
</gene>
<evidence type="ECO:0000259" key="11">
    <source>
        <dbReference type="Pfam" id="PF01935"/>
    </source>
</evidence>
<feature type="domain" description="Helicase HerA barrel" evidence="13">
    <location>
        <begin position="8"/>
        <end position="81"/>
    </location>
</feature>
<evidence type="ECO:0000313" key="15">
    <source>
        <dbReference type="Proteomes" id="UP001451606"/>
    </source>
</evidence>
<keyword evidence="4" id="KW-0347">Helicase</keyword>
<dbReference type="InterPro" id="IPR027417">
    <property type="entry name" value="P-loop_NTPase"/>
</dbReference>
<keyword evidence="7" id="KW-0413">Isomerase</keyword>
<reference evidence="14 15" key="1">
    <citation type="submission" date="2023-09" db="EMBL/GenBank/DDBJ databases">
        <authorList>
            <person name="Golyshina O.V."/>
            <person name="Lunev E.A."/>
            <person name="Bargiela R."/>
            <person name="Gaines M.C."/>
            <person name="Daum B."/>
            <person name="Bale N.J."/>
            <person name="Koenen M."/>
            <person name="Sinninghe Damst J.S."/>
            <person name="Yakimov M."/>
            <person name="Golyshin P.N."/>
        </authorList>
    </citation>
    <scope>NUCLEOTIDE SEQUENCE [LARGE SCALE GENOMIC DNA]</scope>
    <source>
        <strain evidence="14 15">M1</strain>
    </source>
</reference>
<dbReference type="Gene3D" id="3.40.50.300">
    <property type="entry name" value="P-loop containing nucleotide triphosphate hydrolases"/>
    <property type="match status" value="2"/>
</dbReference>
<evidence type="ECO:0000259" key="12">
    <source>
        <dbReference type="Pfam" id="PF05872"/>
    </source>
</evidence>
<dbReference type="CDD" id="cd01127">
    <property type="entry name" value="TrwB_TraG_TraD_VirD4"/>
    <property type="match status" value="1"/>
</dbReference>
<keyword evidence="6" id="KW-0238">DNA-binding</keyword>
<comment type="catalytic activity">
    <reaction evidence="9">
        <text>ATP + H2O = ADP + phosphate + H(+)</text>
        <dbReference type="Rhea" id="RHEA:13065"/>
        <dbReference type="ChEBI" id="CHEBI:15377"/>
        <dbReference type="ChEBI" id="CHEBI:15378"/>
        <dbReference type="ChEBI" id="CHEBI:30616"/>
        <dbReference type="ChEBI" id="CHEBI:43474"/>
        <dbReference type="ChEBI" id="CHEBI:456216"/>
        <dbReference type="EC" id="5.6.2.3"/>
    </reaction>
</comment>
<comment type="catalytic activity">
    <reaction evidence="10">
        <text>ATP + H2O = ADP + phosphate + H(+)</text>
        <dbReference type="Rhea" id="RHEA:13065"/>
        <dbReference type="ChEBI" id="CHEBI:15377"/>
        <dbReference type="ChEBI" id="CHEBI:15378"/>
        <dbReference type="ChEBI" id="CHEBI:30616"/>
        <dbReference type="ChEBI" id="CHEBI:43474"/>
        <dbReference type="ChEBI" id="CHEBI:456216"/>
        <dbReference type="EC" id="5.6.2.4"/>
    </reaction>
</comment>
<evidence type="ECO:0000313" key="14">
    <source>
        <dbReference type="EMBL" id="WYX99564.1"/>
    </source>
</evidence>
<name>A0AAX4NDP2_9ARCH</name>
<comment type="catalytic activity">
    <reaction evidence="8">
        <text>Couples ATP hydrolysis with the unwinding of duplex DNA by translocating in the 3'-5' direction.</text>
        <dbReference type="EC" id="5.6.2.4"/>
    </reaction>
</comment>
<dbReference type="AlphaFoldDB" id="A0AAX4NDP2"/>
<sequence>MHESGSELGYTVGENSSEYFQFVLKPGCAIRRWEYVEISYPDHSIVGRVERIASRSDLLKDNLGYEGVERYVKNDINEIVDICTGSTLGTVENGKLTKSRYLIRPGTLVKRAGVKILTEIFNPPEEGALNVGTLIGREDVRVSVNVNGLRRHLAIVAQTGAGKSHSAGVIMEELMKKGASVIVLDPHADYVLMRQGEGGRSYSPFIRIFRTPLSTGRYSRDNVGIVEDFTLRFSDLEPDEISDIMGIKENWTNLRKIVEDMHSSMKGLKDLEDFMMSTEKIPPEDRKKISARIRFIKKIKSIFSTRTTGLKDYVSPGQLSIMDLSGMDQYLANYFSFRVINEIMDAKVSYDYEYPVFIFIEEAHNFIPPGTNTKISQTIKRIASEGRKFGVFLVVITQRPGKIDQDVLSQCNSQIILRVTNPLDKKALMDSAESISDAIIEDLSSLETGEAILVGEFVRIPIIAKIRERETKEGGGDVDIASLLIRAREERDRNISIEGDRERVKNIFGG</sequence>
<dbReference type="RefSeq" id="WP_393971537.1">
    <property type="nucleotide sequence ID" value="NZ_CP133772.1"/>
</dbReference>
<protein>
    <submittedName>
        <fullName evidence="14">ATP-binding protein</fullName>
    </submittedName>
</protein>
<evidence type="ECO:0000256" key="10">
    <source>
        <dbReference type="ARBA" id="ARBA00048988"/>
    </source>
</evidence>
<dbReference type="InterPro" id="IPR008571">
    <property type="entry name" value="HerA-like"/>
</dbReference>
<dbReference type="Pfam" id="PF01935">
    <property type="entry name" value="DUF87"/>
    <property type="match status" value="1"/>
</dbReference>
<dbReference type="GO" id="GO:0016787">
    <property type="term" value="F:hydrolase activity"/>
    <property type="evidence" value="ECO:0007669"/>
    <property type="project" value="UniProtKB-KW"/>
</dbReference>
<keyword evidence="5 14" id="KW-0067">ATP-binding</keyword>
<proteinExistence type="inferred from homology"/>
<evidence type="ECO:0000259" key="13">
    <source>
        <dbReference type="Pfam" id="PF09378"/>
    </source>
</evidence>
<feature type="domain" description="Helicase HerA central" evidence="11">
    <location>
        <begin position="130"/>
        <end position="340"/>
    </location>
</feature>
<organism evidence="14 15">
    <name type="scientific">Oxyplasma meridianum</name>
    <dbReference type="NCBI Taxonomy" id="3073602"/>
    <lineage>
        <taxon>Archaea</taxon>
        <taxon>Methanobacteriati</taxon>
        <taxon>Thermoplasmatota</taxon>
        <taxon>Thermoplasmata</taxon>
        <taxon>Thermoplasmatales</taxon>
        <taxon>Thermoplasmataceae</taxon>
        <taxon>Oxyplasma</taxon>
    </lineage>
</organism>
<evidence type="ECO:0000256" key="5">
    <source>
        <dbReference type="ARBA" id="ARBA00022840"/>
    </source>
</evidence>
<dbReference type="GO" id="GO:0005524">
    <property type="term" value="F:ATP binding"/>
    <property type="evidence" value="ECO:0007669"/>
    <property type="project" value="UniProtKB-KW"/>
</dbReference>
<keyword evidence="3" id="KW-0378">Hydrolase</keyword>
<accession>A0AAX4NDP2</accession>
<dbReference type="Pfam" id="PF05872">
    <property type="entry name" value="HerA_C"/>
    <property type="match status" value="1"/>
</dbReference>
<dbReference type="GO" id="GO:0003677">
    <property type="term" value="F:DNA binding"/>
    <property type="evidence" value="ECO:0007669"/>
    <property type="project" value="UniProtKB-KW"/>
</dbReference>
<evidence type="ECO:0000256" key="9">
    <source>
        <dbReference type="ARBA" id="ARBA00048954"/>
    </source>
</evidence>
<dbReference type="GO" id="GO:0043138">
    <property type="term" value="F:3'-5' DNA helicase activity"/>
    <property type="evidence" value="ECO:0007669"/>
    <property type="project" value="UniProtKB-EC"/>
</dbReference>
<dbReference type="InterPro" id="IPR018538">
    <property type="entry name" value="HerA_barrel_dom"/>
</dbReference>
<dbReference type="PANTHER" id="PTHR42957">
    <property type="entry name" value="HELICASE MJ1565-RELATED"/>
    <property type="match status" value="1"/>
</dbReference>
<feature type="domain" description="Helicase HerA-like C-terminal" evidence="12">
    <location>
        <begin position="351"/>
        <end position="453"/>
    </location>
</feature>
<dbReference type="KEGG" id="omr:OXIME_000096"/>
<evidence type="ECO:0000256" key="3">
    <source>
        <dbReference type="ARBA" id="ARBA00022801"/>
    </source>
</evidence>
<evidence type="ECO:0000256" key="4">
    <source>
        <dbReference type="ARBA" id="ARBA00022806"/>
    </source>
</evidence>